<dbReference type="InterPro" id="IPR009057">
    <property type="entry name" value="Homeodomain-like_sf"/>
</dbReference>
<dbReference type="GO" id="GO:0000150">
    <property type="term" value="F:DNA strand exchange activity"/>
    <property type="evidence" value="ECO:0007669"/>
    <property type="project" value="InterPro"/>
</dbReference>
<evidence type="ECO:0000256" key="1">
    <source>
        <dbReference type="ARBA" id="ARBA00009913"/>
    </source>
</evidence>
<dbReference type="OrthoDB" id="9797501at2"/>
<keyword evidence="4" id="KW-0233">DNA recombination</keyword>
<comment type="caution">
    <text evidence="8">The sequence shown here is derived from an EMBL/GenBank/DDBJ whole genome shotgun (WGS) entry which is preliminary data.</text>
</comment>
<feature type="active site" description="O-(5'-phospho-DNA)-serine intermediate" evidence="5 6">
    <location>
        <position position="48"/>
    </location>
</feature>
<protein>
    <submittedName>
        <fullName evidence="8">Recombinase family protein</fullName>
    </submittedName>
</protein>
<evidence type="ECO:0000259" key="7">
    <source>
        <dbReference type="PROSITE" id="PS51736"/>
    </source>
</evidence>
<dbReference type="PANTHER" id="PTHR30461:SF26">
    <property type="entry name" value="RESOLVASE HOMOLOG YNEB"/>
    <property type="match status" value="1"/>
</dbReference>
<evidence type="ECO:0000256" key="5">
    <source>
        <dbReference type="PIRSR" id="PIRSR606118-50"/>
    </source>
</evidence>
<name>A0A5N1IBA7_LACJE</name>
<dbReference type="RefSeq" id="WP_006585519.1">
    <property type="nucleotide sequence ID" value="NZ_CATOUV010000001.1"/>
</dbReference>
<keyword evidence="2" id="KW-0229">DNA integration</keyword>
<dbReference type="Gene3D" id="3.40.50.1390">
    <property type="entry name" value="Resolvase, N-terminal catalytic domain"/>
    <property type="match status" value="1"/>
</dbReference>
<dbReference type="Pfam" id="PF00239">
    <property type="entry name" value="Resolvase"/>
    <property type="match status" value="1"/>
</dbReference>
<dbReference type="Gene3D" id="1.10.10.60">
    <property type="entry name" value="Homeodomain-like"/>
    <property type="match status" value="1"/>
</dbReference>
<feature type="domain" description="Resolvase/invertase-type recombinase catalytic" evidence="7">
    <location>
        <begin position="40"/>
        <end position="173"/>
    </location>
</feature>
<dbReference type="PROSITE" id="PS00397">
    <property type="entry name" value="RECOMBINASES_1"/>
    <property type="match status" value="1"/>
</dbReference>
<dbReference type="CDD" id="cd03768">
    <property type="entry name" value="SR_ResInv"/>
    <property type="match status" value="1"/>
</dbReference>
<reference evidence="8 9" key="1">
    <citation type="submission" date="2019-09" db="EMBL/GenBank/DDBJ databases">
        <title>Draft genome sequence assemblies of isolates from the urinary tract.</title>
        <authorList>
            <person name="Mores C.R."/>
            <person name="Putonti C."/>
            <person name="Wolfe A.J."/>
        </authorList>
    </citation>
    <scope>NUCLEOTIDE SEQUENCE [LARGE SCALE GENOMIC DNA]</scope>
    <source>
        <strain evidence="8 9">UMB246</strain>
    </source>
</reference>
<comment type="similarity">
    <text evidence="1">Belongs to the site-specific recombinase resolvase family.</text>
</comment>
<dbReference type="PANTHER" id="PTHR30461">
    <property type="entry name" value="DNA-INVERTASE FROM LAMBDOID PROPHAGE"/>
    <property type="match status" value="1"/>
</dbReference>
<proteinExistence type="inferred from homology"/>
<evidence type="ECO:0000313" key="8">
    <source>
        <dbReference type="EMBL" id="KAA9321321.1"/>
    </source>
</evidence>
<dbReference type="InterPro" id="IPR050639">
    <property type="entry name" value="SSR_resolvase"/>
</dbReference>
<dbReference type="AlphaFoldDB" id="A0A5N1IBA7"/>
<keyword evidence="3" id="KW-0238">DNA-binding</keyword>
<dbReference type="PROSITE" id="PS51736">
    <property type="entry name" value="RECOMBINASES_3"/>
    <property type="match status" value="1"/>
</dbReference>
<evidence type="ECO:0000313" key="9">
    <source>
        <dbReference type="Proteomes" id="UP000327236"/>
    </source>
</evidence>
<organism evidence="8 9">
    <name type="scientific">Lactobacillus jensenii</name>
    <dbReference type="NCBI Taxonomy" id="109790"/>
    <lineage>
        <taxon>Bacteria</taxon>
        <taxon>Bacillati</taxon>
        <taxon>Bacillota</taxon>
        <taxon>Bacilli</taxon>
        <taxon>Lactobacillales</taxon>
        <taxon>Lactobacillaceae</taxon>
        <taxon>Lactobacillus</taxon>
    </lineage>
</organism>
<evidence type="ECO:0000256" key="2">
    <source>
        <dbReference type="ARBA" id="ARBA00022908"/>
    </source>
</evidence>
<dbReference type="Proteomes" id="UP000327236">
    <property type="component" value="Unassembled WGS sequence"/>
</dbReference>
<dbReference type="SUPFAM" id="SSF53041">
    <property type="entry name" value="Resolvase-like"/>
    <property type="match status" value="1"/>
</dbReference>
<dbReference type="SMART" id="SM00857">
    <property type="entry name" value="Resolvase"/>
    <property type="match status" value="1"/>
</dbReference>
<dbReference type="SUPFAM" id="SSF46689">
    <property type="entry name" value="Homeodomain-like"/>
    <property type="match status" value="1"/>
</dbReference>
<dbReference type="InterPro" id="IPR006119">
    <property type="entry name" value="Resolv_N"/>
</dbReference>
<accession>A0A5N1IBA7</accession>
<gene>
    <name evidence="8" type="ORF">F6H94_06760</name>
</gene>
<dbReference type="GO" id="GO:0003677">
    <property type="term" value="F:DNA binding"/>
    <property type="evidence" value="ECO:0007669"/>
    <property type="project" value="UniProtKB-KW"/>
</dbReference>
<dbReference type="InterPro" id="IPR036162">
    <property type="entry name" value="Resolvase-like_N_sf"/>
</dbReference>
<evidence type="ECO:0000256" key="6">
    <source>
        <dbReference type="PROSITE-ProRule" id="PRU10137"/>
    </source>
</evidence>
<evidence type="ECO:0000256" key="4">
    <source>
        <dbReference type="ARBA" id="ARBA00023172"/>
    </source>
</evidence>
<dbReference type="GO" id="GO:0015074">
    <property type="term" value="P:DNA integration"/>
    <property type="evidence" value="ECO:0007669"/>
    <property type="project" value="UniProtKB-KW"/>
</dbReference>
<sequence length="229" mass="27087">MKKESKNIKKNKIVDQFEFDEFQKWKIEKEKERIKTHVPTIYGYARVSTEEQHLEPQIKQLKNSGAKKIYQEKWTGTTTKRPIFEKLISLLLSGDTLMVTKLDRFARNTQEALTTVEDLNKRGIKINILNMGYFDDSPNGKLMFTMFSAFAQFERDLIVSRTQEGKAYAKKYDPHYKDGRPKKFTEEQVELAWELRKQGNTYKMINRKTGISIKTLQRRFNELKLKDSE</sequence>
<dbReference type="InterPro" id="IPR006118">
    <property type="entry name" value="Recombinase_CS"/>
</dbReference>
<dbReference type="EMBL" id="VYWW01000031">
    <property type="protein sequence ID" value="KAA9321321.1"/>
    <property type="molecule type" value="Genomic_DNA"/>
</dbReference>
<evidence type="ECO:0000256" key="3">
    <source>
        <dbReference type="ARBA" id="ARBA00023125"/>
    </source>
</evidence>
<dbReference type="GeneID" id="31742109"/>